<sequence>MQPDAAWECGYVSAVRTVTFHADGLLAKGLIDQSSHDARREAAQQMWSVFPQGTSSITPLVREAVSLAREGVMPDDPSFEAVVDKINSACTANGTPIILGALASQGG</sequence>
<dbReference type="AlphaFoldDB" id="A0A9W6HMD0"/>
<evidence type="ECO:0000313" key="1">
    <source>
        <dbReference type="EMBL" id="GLJ95404.1"/>
    </source>
</evidence>
<reference evidence="1" key="1">
    <citation type="journal article" date="2014" name="Int. J. Syst. Evol. Microbiol.">
        <title>Complete genome sequence of Corynebacterium casei LMG S-19264T (=DSM 44701T), isolated from a smear-ripened cheese.</title>
        <authorList>
            <consortium name="US DOE Joint Genome Institute (JGI-PGF)"/>
            <person name="Walter F."/>
            <person name="Albersmeier A."/>
            <person name="Kalinowski J."/>
            <person name="Ruckert C."/>
        </authorList>
    </citation>
    <scope>NUCLEOTIDE SEQUENCE</scope>
    <source>
        <strain evidence="1">VKM Ac-1940</strain>
    </source>
</reference>
<accession>A0A9W6HMD0</accession>
<reference evidence="1" key="2">
    <citation type="submission" date="2023-01" db="EMBL/GenBank/DDBJ databases">
        <authorList>
            <person name="Sun Q."/>
            <person name="Evtushenko L."/>
        </authorList>
    </citation>
    <scope>NUCLEOTIDE SEQUENCE</scope>
    <source>
        <strain evidence="1">VKM Ac-1940</strain>
    </source>
</reference>
<dbReference type="EMBL" id="BSER01000009">
    <property type="protein sequence ID" value="GLJ95404.1"/>
    <property type="molecule type" value="Genomic_DNA"/>
</dbReference>
<proteinExistence type="predicted"/>
<dbReference type="RefSeq" id="WP_204964086.1">
    <property type="nucleotide sequence ID" value="NZ_BAAAUR010000001.1"/>
</dbReference>
<gene>
    <name evidence="1" type="ORF">GCM10017591_14670</name>
</gene>
<evidence type="ECO:0000313" key="2">
    <source>
        <dbReference type="Proteomes" id="UP001142291"/>
    </source>
</evidence>
<organism evidence="1 2">
    <name type="scientific">Microbacterium dextranolyticum</name>
    <dbReference type="NCBI Taxonomy" id="36806"/>
    <lineage>
        <taxon>Bacteria</taxon>
        <taxon>Bacillati</taxon>
        <taxon>Actinomycetota</taxon>
        <taxon>Actinomycetes</taxon>
        <taxon>Micrococcales</taxon>
        <taxon>Microbacteriaceae</taxon>
        <taxon>Microbacterium</taxon>
    </lineage>
</organism>
<comment type="caution">
    <text evidence="1">The sequence shown here is derived from an EMBL/GenBank/DDBJ whole genome shotgun (WGS) entry which is preliminary data.</text>
</comment>
<dbReference type="Proteomes" id="UP001142291">
    <property type="component" value="Unassembled WGS sequence"/>
</dbReference>
<name>A0A9W6HMD0_9MICO</name>
<protein>
    <submittedName>
        <fullName evidence="1">Uncharacterized protein</fullName>
    </submittedName>
</protein>
<keyword evidence="2" id="KW-1185">Reference proteome</keyword>